<gene>
    <name evidence="2" type="ORF">PsYK624_015310</name>
</gene>
<name>A0A9P3L981_9APHY</name>
<accession>A0A9P3L981</accession>
<proteinExistence type="predicted"/>
<protein>
    <submittedName>
        <fullName evidence="2">Uncharacterized protein</fullName>
    </submittedName>
</protein>
<reference evidence="2 3" key="1">
    <citation type="submission" date="2021-08" db="EMBL/GenBank/DDBJ databases">
        <title>Draft Genome Sequence of Phanerochaete sordida strain YK-624.</title>
        <authorList>
            <person name="Mori T."/>
            <person name="Dohra H."/>
            <person name="Suzuki T."/>
            <person name="Kawagishi H."/>
            <person name="Hirai H."/>
        </authorList>
    </citation>
    <scope>NUCLEOTIDE SEQUENCE [LARGE SCALE GENOMIC DNA]</scope>
    <source>
        <strain evidence="2 3">YK-624</strain>
    </source>
</reference>
<keyword evidence="3" id="KW-1185">Reference proteome</keyword>
<organism evidence="2 3">
    <name type="scientific">Phanerochaete sordida</name>
    <dbReference type="NCBI Taxonomy" id="48140"/>
    <lineage>
        <taxon>Eukaryota</taxon>
        <taxon>Fungi</taxon>
        <taxon>Dikarya</taxon>
        <taxon>Basidiomycota</taxon>
        <taxon>Agaricomycotina</taxon>
        <taxon>Agaricomycetes</taxon>
        <taxon>Polyporales</taxon>
        <taxon>Phanerochaetaceae</taxon>
        <taxon>Phanerochaete</taxon>
    </lineage>
</organism>
<dbReference type="AlphaFoldDB" id="A0A9P3L981"/>
<feature type="region of interest" description="Disordered" evidence="1">
    <location>
        <begin position="34"/>
        <end position="58"/>
    </location>
</feature>
<comment type="caution">
    <text evidence="2">The sequence shown here is derived from an EMBL/GenBank/DDBJ whole genome shotgun (WGS) entry which is preliminary data.</text>
</comment>
<evidence type="ECO:0000313" key="2">
    <source>
        <dbReference type="EMBL" id="GJE85452.1"/>
    </source>
</evidence>
<sequence length="84" mass="8909">MARFQYVPCGRTASAAAPGSELSDLSAVLVARRRRRRGAGDASGNQASRLWRAASSGGHPFNESALSIAALHSTPQEMLKKKLT</sequence>
<evidence type="ECO:0000313" key="3">
    <source>
        <dbReference type="Proteomes" id="UP000703269"/>
    </source>
</evidence>
<dbReference type="EMBL" id="BPQB01000002">
    <property type="protein sequence ID" value="GJE85452.1"/>
    <property type="molecule type" value="Genomic_DNA"/>
</dbReference>
<evidence type="ECO:0000256" key="1">
    <source>
        <dbReference type="SAM" id="MobiDB-lite"/>
    </source>
</evidence>
<dbReference type="Proteomes" id="UP000703269">
    <property type="component" value="Unassembled WGS sequence"/>
</dbReference>